<feature type="region of interest" description="Disordered" evidence="1">
    <location>
        <begin position="1"/>
        <end position="72"/>
    </location>
</feature>
<name>A0A4U5TW05_COLLU</name>
<dbReference type="Proteomes" id="UP000298787">
    <property type="component" value="Unassembled WGS sequence"/>
</dbReference>
<feature type="compositionally biased region" description="Polar residues" evidence="1">
    <location>
        <begin position="15"/>
        <end position="25"/>
    </location>
</feature>
<protein>
    <submittedName>
        <fullName evidence="2">Uncharacterized protein</fullName>
    </submittedName>
</protein>
<accession>A0A4U5TW05</accession>
<organism evidence="2 3">
    <name type="scientific">Collichthys lucidus</name>
    <name type="common">Big head croaker</name>
    <name type="synonym">Sciaena lucida</name>
    <dbReference type="NCBI Taxonomy" id="240159"/>
    <lineage>
        <taxon>Eukaryota</taxon>
        <taxon>Metazoa</taxon>
        <taxon>Chordata</taxon>
        <taxon>Craniata</taxon>
        <taxon>Vertebrata</taxon>
        <taxon>Euteleostomi</taxon>
        <taxon>Actinopterygii</taxon>
        <taxon>Neopterygii</taxon>
        <taxon>Teleostei</taxon>
        <taxon>Neoteleostei</taxon>
        <taxon>Acanthomorphata</taxon>
        <taxon>Eupercaria</taxon>
        <taxon>Sciaenidae</taxon>
        <taxon>Collichthys</taxon>
    </lineage>
</organism>
<sequence length="85" mass="9369">MTDIIGEDPQPVQIKESNSIGQLTPDTERKRHEKEGEAKEDEQGESKSPPPLLNTSKSSPCPEIATGRLNNIGPGNRRCDYVFCC</sequence>
<proteinExistence type="predicted"/>
<evidence type="ECO:0000313" key="3">
    <source>
        <dbReference type="Proteomes" id="UP000298787"/>
    </source>
</evidence>
<evidence type="ECO:0000313" key="2">
    <source>
        <dbReference type="EMBL" id="TKS65610.1"/>
    </source>
</evidence>
<dbReference type="AlphaFoldDB" id="A0A4U5TW05"/>
<evidence type="ECO:0000256" key="1">
    <source>
        <dbReference type="SAM" id="MobiDB-lite"/>
    </source>
</evidence>
<keyword evidence="3" id="KW-1185">Reference proteome</keyword>
<dbReference type="EMBL" id="ML240917">
    <property type="protein sequence ID" value="TKS65610.1"/>
    <property type="molecule type" value="Genomic_DNA"/>
</dbReference>
<feature type="compositionally biased region" description="Basic and acidic residues" evidence="1">
    <location>
        <begin position="26"/>
        <end position="37"/>
    </location>
</feature>
<reference evidence="2 3" key="1">
    <citation type="submission" date="2019-01" db="EMBL/GenBank/DDBJ databases">
        <title>Genome Assembly of Collichthys lucidus.</title>
        <authorList>
            <person name="Cai M."/>
            <person name="Xiao S."/>
        </authorList>
    </citation>
    <scope>NUCLEOTIDE SEQUENCE [LARGE SCALE GENOMIC DNA]</scope>
    <source>
        <strain evidence="2">JT15FE1705JMU</strain>
        <tissue evidence="2">Muscle</tissue>
    </source>
</reference>
<gene>
    <name evidence="2" type="ORF">D9C73_027855</name>
</gene>